<keyword evidence="2" id="KW-1185">Reference proteome</keyword>
<gene>
    <name evidence="1" type="ORF">MAR_014515</name>
</gene>
<proteinExistence type="predicted"/>
<dbReference type="EMBL" id="CP111026">
    <property type="protein sequence ID" value="WAR28811.1"/>
    <property type="molecule type" value="Genomic_DNA"/>
</dbReference>
<organism evidence="1 2">
    <name type="scientific">Mya arenaria</name>
    <name type="common">Soft-shell clam</name>
    <dbReference type="NCBI Taxonomy" id="6604"/>
    <lineage>
        <taxon>Eukaryota</taxon>
        <taxon>Metazoa</taxon>
        <taxon>Spiralia</taxon>
        <taxon>Lophotrochozoa</taxon>
        <taxon>Mollusca</taxon>
        <taxon>Bivalvia</taxon>
        <taxon>Autobranchia</taxon>
        <taxon>Heteroconchia</taxon>
        <taxon>Euheterodonta</taxon>
        <taxon>Imparidentia</taxon>
        <taxon>Neoheterodontei</taxon>
        <taxon>Myida</taxon>
        <taxon>Myoidea</taxon>
        <taxon>Myidae</taxon>
        <taxon>Mya</taxon>
    </lineage>
</organism>
<sequence length="9" mass="943">MLVSGPVLK</sequence>
<evidence type="ECO:0000313" key="1">
    <source>
        <dbReference type="EMBL" id="WAR28811.1"/>
    </source>
</evidence>
<accession>A0ABY7GC82</accession>
<reference evidence="1" key="1">
    <citation type="submission" date="2022-11" db="EMBL/GenBank/DDBJ databases">
        <title>Centuries of genome instability and evolution in soft-shell clam transmissible cancer (bioRxiv).</title>
        <authorList>
            <person name="Hart S.F.M."/>
            <person name="Yonemitsu M.A."/>
            <person name="Giersch R.M."/>
            <person name="Beal B.F."/>
            <person name="Arriagada G."/>
            <person name="Davis B.W."/>
            <person name="Ostrander E.A."/>
            <person name="Goff S.P."/>
            <person name="Metzger M.J."/>
        </authorList>
    </citation>
    <scope>NUCLEOTIDE SEQUENCE</scope>
    <source>
        <strain evidence="1">MELC-2E11</strain>
        <tissue evidence="1">Siphon/mantle</tissue>
    </source>
</reference>
<evidence type="ECO:0000313" key="2">
    <source>
        <dbReference type="Proteomes" id="UP001164746"/>
    </source>
</evidence>
<protein>
    <submittedName>
        <fullName evidence="1">Uncharacterized protein</fullName>
    </submittedName>
</protein>
<name>A0ABY7GC82_MYAAR</name>
<dbReference type="Proteomes" id="UP001164746">
    <property type="component" value="Chromosome 15"/>
</dbReference>